<dbReference type="Pfam" id="PF11533">
    <property type="entry name" value="AtzH-like"/>
    <property type="match status" value="1"/>
</dbReference>
<dbReference type="EMBL" id="JACCBM010000001">
    <property type="protein sequence ID" value="NYD71963.1"/>
    <property type="molecule type" value="Genomic_DNA"/>
</dbReference>
<comment type="caution">
    <text evidence="2">The sequence shown here is derived from an EMBL/GenBank/DDBJ whole genome shotgun (WGS) entry which is preliminary data.</text>
</comment>
<dbReference type="RefSeq" id="WP_271206525.1">
    <property type="nucleotide sequence ID" value="NZ_BSEW01000002.1"/>
</dbReference>
<dbReference type="Gene3D" id="3.90.1300.10">
    <property type="entry name" value="Amidase signature (AS) domain"/>
    <property type="match status" value="1"/>
</dbReference>
<dbReference type="PANTHER" id="PTHR46310:SF7">
    <property type="entry name" value="AMIDASE 1"/>
    <property type="match status" value="1"/>
</dbReference>
<keyword evidence="3" id="KW-1185">Reference proteome</keyword>
<sequence>MAEALPSGVTSLAGSLPAGELEALLGAFRGYEAALMSNDIEVLDGSFAPGDDTLRGDANGLLVGHERIAAFRGLRGGVARRRIVELHVRVVAPDAALLVSVSAFDAGGTGLQTQLWQRSPAGTWTIGAAHVTGAPPALNRAVWRMAGTPLVPASAPGPLAGTTVAVKDLFDVAGFSVGAGNPVFLAEAGRASVDADAVAALRAAGAAVQGIAQTDEFAYSIAGRNVHYGTPPNPAVPGAIPGGSSSGPATAVSLGQATIGLATDTAGSIRVPASYQGLWGLRTTHGAVSTRGLLPLAPSFDTVGWLTRDAATLRAAAAASLAPASGGVVALRPAFVVAAELLEGCDPEVAAAFDAFVAELGGAGERVELGGLDAVFAAFRTVQGAEAWRADGAWVAAHPGAVGDDVAERFAIAAAITPGQELDAREVLRQARERFDAALGGRVLLLPSASSAAPPLDASAETIAAVRAATLRMTSVAGTGGYPAVSVPLMRVRTPSGSAPLGLCLVGPRGSDLALVDLAAALAAIAYAPE</sequence>
<dbReference type="Pfam" id="PF01425">
    <property type="entry name" value="Amidase"/>
    <property type="match status" value="1"/>
</dbReference>
<proteinExistence type="predicted"/>
<gene>
    <name evidence="2" type="ORF">BJ984_003121</name>
</gene>
<dbReference type="Proteomes" id="UP000549913">
    <property type="component" value="Unassembled WGS sequence"/>
</dbReference>
<dbReference type="InterPro" id="IPR032710">
    <property type="entry name" value="NTF2-like_dom_sf"/>
</dbReference>
<keyword evidence="2" id="KW-0808">Transferase</keyword>
<dbReference type="InterPro" id="IPR023631">
    <property type="entry name" value="Amidase_dom"/>
</dbReference>
<dbReference type="AlphaFoldDB" id="A0A852ST91"/>
<dbReference type="Gene3D" id="3.10.450.50">
    <property type="match status" value="1"/>
</dbReference>
<name>A0A852ST91_9MICO</name>
<dbReference type="InterPro" id="IPR036928">
    <property type="entry name" value="AS_sf"/>
</dbReference>
<evidence type="ECO:0000313" key="2">
    <source>
        <dbReference type="EMBL" id="NYD71963.1"/>
    </source>
</evidence>
<organism evidence="2 3">
    <name type="scientific">Herbiconiux flava</name>
    <dbReference type="NCBI Taxonomy" id="881268"/>
    <lineage>
        <taxon>Bacteria</taxon>
        <taxon>Bacillati</taxon>
        <taxon>Actinomycetota</taxon>
        <taxon>Actinomycetes</taxon>
        <taxon>Micrococcales</taxon>
        <taxon>Microbacteriaceae</taxon>
        <taxon>Herbiconiux</taxon>
    </lineage>
</organism>
<dbReference type="InterPro" id="IPR020556">
    <property type="entry name" value="Amidase_CS"/>
</dbReference>
<dbReference type="PROSITE" id="PS00571">
    <property type="entry name" value="AMIDASES"/>
    <property type="match status" value="1"/>
</dbReference>
<protein>
    <submittedName>
        <fullName evidence="2">Asp-tRNA(Asn)/Glu-tRNA(Gln) amidotransferase A subunit family amidase</fullName>
    </submittedName>
</protein>
<accession>A0A852ST91</accession>
<evidence type="ECO:0000313" key="3">
    <source>
        <dbReference type="Proteomes" id="UP000549913"/>
    </source>
</evidence>
<dbReference type="InterPro" id="IPR024507">
    <property type="entry name" value="AtzH-like"/>
</dbReference>
<feature type="domain" description="Amidase" evidence="1">
    <location>
        <begin position="154"/>
        <end position="316"/>
    </location>
</feature>
<evidence type="ECO:0000259" key="1">
    <source>
        <dbReference type="Pfam" id="PF01425"/>
    </source>
</evidence>
<dbReference type="SUPFAM" id="SSF75304">
    <property type="entry name" value="Amidase signature (AS) enzymes"/>
    <property type="match status" value="1"/>
</dbReference>
<dbReference type="GO" id="GO:0016740">
    <property type="term" value="F:transferase activity"/>
    <property type="evidence" value="ECO:0007669"/>
    <property type="project" value="UniProtKB-KW"/>
</dbReference>
<reference evidence="2 3" key="1">
    <citation type="submission" date="2020-07" db="EMBL/GenBank/DDBJ databases">
        <title>Sequencing the genomes of 1000 actinobacteria strains.</title>
        <authorList>
            <person name="Klenk H.-P."/>
        </authorList>
    </citation>
    <scope>NUCLEOTIDE SEQUENCE [LARGE SCALE GENOMIC DNA]</scope>
    <source>
        <strain evidence="2 3">DSM 26474</strain>
    </source>
</reference>
<dbReference type="SUPFAM" id="SSF54427">
    <property type="entry name" value="NTF2-like"/>
    <property type="match status" value="1"/>
</dbReference>
<dbReference type="PANTHER" id="PTHR46310">
    <property type="entry name" value="AMIDASE 1"/>
    <property type="match status" value="1"/>
</dbReference>